<evidence type="ECO:0000256" key="1">
    <source>
        <dbReference type="SAM" id="Phobius"/>
    </source>
</evidence>
<dbReference type="Pfam" id="PF04075">
    <property type="entry name" value="F420H2_quin_red"/>
    <property type="match status" value="1"/>
</dbReference>
<keyword evidence="1" id="KW-1133">Transmembrane helix</keyword>
<dbReference type="RefSeq" id="WP_378554019.1">
    <property type="nucleotide sequence ID" value="NZ_JBHSBA010000015.1"/>
</dbReference>
<dbReference type="EMBL" id="JBHSBA010000015">
    <property type="protein sequence ID" value="MFC4128277.1"/>
    <property type="molecule type" value="Genomic_DNA"/>
</dbReference>
<dbReference type="InterPro" id="IPR012349">
    <property type="entry name" value="Split_barrel_FMN-bd"/>
</dbReference>
<dbReference type="Proteomes" id="UP001595767">
    <property type="component" value="Unassembled WGS sequence"/>
</dbReference>
<keyword evidence="3" id="KW-1185">Reference proteome</keyword>
<proteinExistence type="predicted"/>
<comment type="caution">
    <text evidence="2">The sequence shown here is derived from an EMBL/GenBank/DDBJ whole genome shotgun (WGS) entry which is preliminary data.</text>
</comment>
<reference evidence="3" key="1">
    <citation type="journal article" date="2019" name="Int. J. Syst. Evol. Microbiol.">
        <title>The Global Catalogue of Microorganisms (GCM) 10K type strain sequencing project: providing services to taxonomists for standard genome sequencing and annotation.</title>
        <authorList>
            <consortium name="The Broad Institute Genomics Platform"/>
            <consortium name="The Broad Institute Genome Sequencing Center for Infectious Disease"/>
            <person name="Wu L."/>
            <person name="Ma J."/>
        </authorList>
    </citation>
    <scope>NUCLEOTIDE SEQUENCE [LARGE SCALE GENOMIC DNA]</scope>
    <source>
        <strain evidence="3">CGMCC 4.7204</strain>
    </source>
</reference>
<gene>
    <name evidence="2" type="ORF">ACFOW8_25460</name>
</gene>
<dbReference type="SUPFAM" id="SSF50475">
    <property type="entry name" value="FMN-binding split barrel"/>
    <property type="match status" value="1"/>
</dbReference>
<sequence>MDPDSLGAKLGARILRTRWMVRAPIWIYRAGLGFVFGSRLLMLRHIGRRSGQPRYVVLEVVDRPATGEYVLVSGFGTTAQWYRNVRADPHVRISTGRLRNAAATATPMTEGESAIALEHYIRSHPAAWDKLRGTIEAATGKPVDSLPMVLVRVDGVS</sequence>
<accession>A0ABV8LD66</accession>
<name>A0ABV8LD66_9NOCA</name>
<evidence type="ECO:0000313" key="3">
    <source>
        <dbReference type="Proteomes" id="UP001595767"/>
    </source>
</evidence>
<feature type="transmembrane region" description="Helical" evidence="1">
    <location>
        <begin position="25"/>
        <end position="42"/>
    </location>
</feature>
<protein>
    <submittedName>
        <fullName evidence="2">Nitroreductase family deazaflavin-dependent oxidoreductase</fullName>
    </submittedName>
</protein>
<dbReference type="Gene3D" id="2.30.110.10">
    <property type="entry name" value="Electron Transport, Fmn-binding Protein, Chain A"/>
    <property type="match status" value="1"/>
</dbReference>
<organism evidence="2 3">
    <name type="scientific">Nocardia rhizosphaerae</name>
    <dbReference type="NCBI Taxonomy" id="1691571"/>
    <lineage>
        <taxon>Bacteria</taxon>
        <taxon>Bacillati</taxon>
        <taxon>Actinomycetota</taxon>
        <taxon>Actinomycetes</taxon>
        <taxon>Mycobacteriales</taxon>
        <taxon>Nocardiaceae</taxon>
        <taxon>Nocardia</taxon>
    </lineage>
</organism>
<keyword evidence="1" id="KW-0472">Membrane</keyword>
<dbReference type="NCBIfam" id="TIGR00026">
    <property type="entry name" value="hi_GC_TIGR00026"/>
    <property type="match status" value="1"/>
</dbReference>
<keyword evidence="1" id="KW-0812">Transmembrane</keyword>
<evidence type="ECO:0000313" key="2">
    <source>
        <dbReference type="EMBL" id="MFC4128277.1"/>
    </source>
</evidence>
<dbReference type="InterPro" id="IPR004378">
    <property type="entry name" value="F420H2_quin_Rdtase"/>
</dbReference>